<keyword evidence="3" id="KW-1185">Reference proteome</keyword>
<organism evidence="2 3">
    <name type="scientific">Saccharibacillus endophyticus</name>
    <dbReference type="NCBI Taxonomy" id="2060666"/>
    <lineage>
        <taxon>Bacteria</taxon>
        <taxon>Bacillati</taxon>
        <taxon>Bacillota</taxon>
        <taxon>Bacilli</taxon>
        <taxon>Bacillales</taxon>
        <taxon>Paenibacillaceae</taxon>
        <taxon>Saccharibacillus</taxon>
    </lineage>
</organism>
<dbReference type="Pfam" id="PF03961">
    <property type="entry name" value="FapA"/>
    <property type="match status" value="1"/>
</dbReference>
<protein>
    <recommendedName>
        <fullName evidence="1">Flagellar Assembly Protein A N-terminal region domain-containing protein</fullName>
    </recommendedName>
</protein>
<dbReference type="InterPro" id="IPR046865">
    <property type="entry name" value="FapA_b_solenoid"/>
</dbReference>
<accession>A0ABQ1ZW03</accession>
<dbReference type="InterPro" id="IPR005646">
    <property type="entry name" value="FapA"/>
</dbReference>
<gene>
    <name evidence="2" type="ORF">GCM10007362_27760</name>
</gene>
<evidence type="ECO:0000313" key="3">
    <source>
        <dbReference type="Proteomes" id="UP000605427"/>
    </source>
</evidence>
<evidence type="ECO:0000259" key="1">
    <source>
        <dbReference type="Pfam" id="PF20250"/>
    </source>
</evidence>
<feature type="domain" description="Flagellar Assembly Protein A N-terminal region" evidence="1">
    <location>
        <begin position="92"/>
        <end position="283"/>
    </location>
</feature>
<dbReference type="InterPro" id="IPR046866">
    <property type="entry name" value="FapA_N"/>
</dbReference>
<proteinExistence type="predicted"/>
<dbReference type="RefSeq" id="WP_172244422.1">
    <property type="nucleotide sequence ID" value="NZ_BMDD01000003.1"/>
</dbReference>
<dbReference type="Proteomes" id="UP000605427">
    <property type="component" value="Unassembled WGS sequence"/>
</dbReference>
<dbReference type="EMBL" id="BMDD01000003">
    <property type="protein sequence ID" value="GGH80046.1"/>
    <property type="molecule type" value="Genomic_DNA"/>
</dbReference>
<dbReference type="PANTHER" id="PTHR38032">
    <property type="entry name" value="POLYMERASE-RELATED"/>
    <property type="match status" value="1"/>
</dbReference>
<evidence type="ECO:0000313" key="2">
    <source>
        <dbReference type="EMBL" id="GGH80046.1"/>
    </source>
</evidence>
<sequence>MPESCSVPEKEDTGFVDGFLLSDRDSVISDGSISIREGRLHVTDPHGDGAFAVLIPLPPLRLWLNGTELTEALPVRSSDRIEWERPAEPLYKIEVSPDRMEASVRVLAEAEHSWKLEDCAAASSLAPKCVPDPEKIVRKLEIAEIMAEVGALGIRKNLNVSAIVEALQEANGQAVRFAFGQAPLPGKDARLDLLFEQKIENAFEEVGGSLDYRNHLRIPSVQAGDLLARLQPSEPGVPGFDVYGETIQPLPIREIDLRARQHVEARENGTFVALKAGRPCIAEGAVHYLDVSDAYVVSGDVDLKTGHIIFSGDVAVHGNITDNMIVESLGNVYVSGGVYNSTITAAGSIIVQGSIIGSRLYSGSFGLSFNRLYHLSQKLKDEVGMLLQATRTLYAEVGKRGQSARFGQVALLLLKSKFKEIQPEIRELLQVLVTVQRGTGGASNEFADTLNLMLSPTQMIESLSEEMLIRLQANLDRENSFVNDMQKGDSQIELSRCQTSTIKSNGNILIHKEGVLQSDLYATGSIKFAHPSSVCRGSCLESEDRIDARTVGSAGGAPCILRAKQAIYVHRMFEGKISAGGLHREILSPIQDCTFGCIEGEIAISN</sequence>
<name>A0ABQ1ZW03_9BACL</name>
<dbReference type="PANTHER" id="PTHR38032:SF1">
    <property type="entry name" value="RNA-BINDING PROTEIN KHPB N-TERMINAL DOMAIN-CONTAINING PROTEIN"/>
    <property type="match status" value="1"/>
</dbReference>
<dbReference type="Pfam" id="PF20250">
    <property type="entry name" value="FapA_N"/>
    <property type="match status" value="1"/>
</dbReference>
<reference evidence="3" key="1">
    <citation type="journal article" date="2019" name="Int. J. Syst. Evol. Microbiol.">
        <title>The Global Catalogue of Microorganisms (GCM) 10K type strain sequencing project: providing services to taxonomists for standard genome sequencing and annotation.</title>
        <authorList>
            <consortium name="The Broad Institute Genomics Platform"/>
            <consortium name="The Broad Institute Genome Sequencing Center for Infectious Disease"/>
            <person name="Wu L."/>
            <person name="Ma J."/>
        </authorList>
    </citation>
    <scope>NUCLEOTIDE SEQUENCE [LARGE SCALE GENOMIC DNA]</scope>
    <source>
        <strain evidence="3">CCM 8702</strain>
    </source>
</reference>
<comment type="caution">
    <text evidence="2">The sequence shown here is derived from an EMBL/GenBank/DDBJ whole genome shotgun (WGS) entry which is preliminary data.</text>
</comment>